<evidence type="ECO:0000313" key="1">
    <source>
        <dbReference type="EMBL" id="VVC35547.1"/>
    </source>
</evidence>
<dbReference type="EMBL" id="CABPRJ010001427">
    <property type="protein sequence ID" value="VVC35547.1"/>
    <property type="molecule type" value="Genomic_DNA"/>
</dbReference>
<accession>A0A5E4MTD5</accession>
<reference evidence="1 2" key="1">
    <citation type="submission" date="2019-08" db="EMBL/GenBank/DDBJ databases">
        <authorList>
            <person name="Alioto T."/>
            <person name="Alioto T."/>
            <person name="Gomez Garrido J."/>
        </authorList>
    </citation>
    <scope>NUCLEOTIDE SEQUENCE [LARGE SCALE GENOMIC DNA]</scope>
</reference>
<protein>
    <submittedName>
        <fullName evidence="1">Uncharacterized protein</fullName>
    </submittedName>
</protein>
<name>A0A5E4MTD5_9HEMI</name>
<proteinExistence type="predicted"/>
<sequence length="53" mass="6175">MEFKNQLSRNILDTYKFPESLTKSQLATGQRIHLCGIVNINLLKEVRIWGLLM</sequence>
<organism evidence="1 2">
    <name type="scientific">Cinara cedri</name>
    <dbReference type="NCBI Taxonomy" id="506608"/>
    <lineage>
        <taxon>Eukaryota</taxon>
        <taxon>Metazoa</taxon>
        <taxon>Ecdysozoa</taxon>
        <taxon>Arthropoda</taxon>
        <taxon>Hexapoda</taxon>
        <taxon>Insecta</taxon>
        <taxon>Pterygota</taxon>
        <taxon>Neoptera</taxon>
        <taxon>Paraneoptera</taxon>
        <taxon>Hemiptera</taxon>
        <taxon>Sternorrhyncha</taxon>
        <taxon>Aphidomorpha</taxon>
        <taxon>Aphidoidea</taxon>
        <taxon>Aphididae</taxon>
        <taxon>Lachninae</taxon>
        <taxon>Cinara</taxon>
    </lineage>
</organism>
<dbReference type="Proteomes" id="UP000325440">
    <property type="component" value="Unassembled WGS sequence"/>
</dbReference>
<keyword evidence="2" id="KW-1185">Reference proteome</keyword>
<dbReference type="AlphaFoldDB" id="A0A5E4MTD5"/>
<evidence type="ECO:0000313" key="2">
    <source>
        <dbReference type="Proteomes" id="UP000325440"/>
    </source>
</evidence>
<gene>
    <name evidence="1" type="ORF">CINCED_3A024626</name>
</gene>